<dbReference type="InterPro" id="IPR036890">
    <property type="entry name" value="HATPase_C_sf"/>
</dbReference>
<gene>
    <name evidence="1" type="ORF">TQ39_00175</name>
</gene>
<dbReference type="Proteomes" id="UP000032483">
    <property type="component" value="Unassembled WGS sequence"/>
</dbReference>
<keyword evidence="2" id="KW-1185">Reference proteome</keyword>
<sequence>MGEIIQRSKYEKDFIERTYSSIVTDISIAFSELVANSWDAGATTVSITLPEKRGDEIVIEDNGTGMTDDEFQQRWMVIAYNRVAHQGEYIEYISSKGKAKRLAYGRNGVGRHAMFCFNDQYQVETWRDGKCNKYLISIDGGDSAFSVLEHSIFDKAGNGTRLTVKAIKKQPTKSEVMRTLRYRFLFDPEFSVFVNNEQIEFQTNIAPTVSKEILLKSKAKIKIDIYQIPDGEKTTATNGIAFWTGARLVGNPSWNIGNTRVEDARRKFALRHLIVIEADHLIDDVFYDWSRFNNTEKVNEVFSAVIHFVREFRGEYYKGKVAEVRKDVIKNNIDRIETLSIPSLYDLKNFFENYLEQKPEVDTDELNIIVNALISVLQSRNGLSLLEKLAEMDVDDIDTLNRFLDEWSVTDIKDVLDEIDRRLKVISAIEQLCSDSTTDELHVLHPLISQAKWLFGVEFDNPNYTFNRTLTTVLQTLLKGQRNENVDINWSKRPDLAIGSDFTLSSTCTEEADENEIFVISKVLIIELKKGGFTIGRKEMGQAEEYVDSLYKGNKLNCKPKIKAFVVGDTISEAISTKKTQEDYGEVYAYTYRQLAQTAGKRLFNLKDKLTTHYQALIEKDYLSEILEEPRQMELKLAE</sequence>
<dbReference type="RefSeq" id="WP_050004138.1">
    <property type="nucleotide sequence ID" value="NZ_DAWBJP010000018.1"/>
</dbReference>
<proteinExistence type="predicted"/>
<dbReference type="PATRIC" id="fig|1550024.3.peg.36"/>
<comment type="caution">
    <text evidence="1">The sequence shown here is derived from an EMBL/GenBank/DDBJ whole genome shotgun (WGS) entry which is preliminary data.</text>
</comment>
<evidence type="ECO:0000313" key="1">
    <source>
        <dbReference type="EMBL" id="KJF41288.1"/>
    </source>
</evidence>
<dbReference type="GeneID" id="42855053"/>
<protein>
    <recommendedName>
        <fullName evidence="3">ATP-binding protein</fullName>
    </recommendedName>
</protein>
<evidence type="ECO:0008006" key="3">
    <source>
        <dbReference type="Google" id="ProtNLM"/>
    </source>
</evidence>
<dbReference type="Pfam" id="PF13589">
    <property type="entry name" value="HATPase_c_3"/>
    <property type="match status" value="1"/>
</dbReference>
<name>A0A0D8J668_9FIRM</name>
<dbReference type="Gene3D" id="3.30.565.10">
    <property type="entry name" value="Histidine kinase-like ATPase, C-terminal domain"/>
    <property type="match status" value="1"/>
</dbReference>
<reference evidence="1" key="1">
    <citation type="submission" date="2015-02" db="EMBL/GenBank/DDBJ databases">
        <title>A novel member of the family Ruminococcaceae isolated from human feces.</title>
        <authorList>
            <person name="Shkoporov A.N."/>
            <person name="Chaplin A.V."/>
            <person name="Motuzova O.V."/>
            <person name="Kafarskaia L.I."/>
            <person name="Khokhlova E.V."/>
            <person name="Efimov B.A."/>
        </authorList>
    </citation>
    <scope>NUCLEOTIDE SEQUENCE [LARGE SCALE GENOMIC DNA]</scope>
    <source>
        <strain evidence="1">585-1</strain>
    </source>
</reference>
<accession>A0A0D8J668</accession>
<dbReference type="SUPFAM" id="SSF55874">
    <property type="entry name" value="ATPase domain of HSP90 chaperone/DNA topoisomerase II/histidine kinase"/>
    <property type="match status" value="1"/>
</dbReference>
<dbReference type="AlphaFoldDB" id="A0A0D8J668"/>
<dbReference type="EMBL" id="JXXK01000001">
    <property type="protein sequence ID" value="KJF41288.1"/>
    <property type="molecule type" value="Genomic_DNA"/>
</dbReference>
<organism evidence="1 2">
    <name type="scientific">Ruthenibacterium lactatiformans</name>
    <dbReference type="NCBI Taxonomy" id="1550024"/>
    <lineage>
        <taxon>Bacteria</taxon>
        <taxon>Bacillati</taxon>
        <taxon>Bacillota</taxon>
        <taxon>Clostridia</taxon>
        <taxon>Eubacteriales</taxon>
        <taxon>Oscillospiraceae</taxon>
        <taxon>Ruthenibacterium</taxon>
    </lineage>
</organism>
<evidence type="ECO:0000313" key="2">
    <source>
        <dbReference type="Proteomes" id="UP000032483"/>
    </source>
</evidence>